<sequence>MEPVYLFSLASQRNEWLSVRQAAISENIANANTPGYGAKDVTPFTAVFDDMAMPMIATHDGHMGGAAATSESTEVKKGETWQVSYSGNSVSLEQEMVKATEVGEMHALTTSILKSFHQMILTSVKG</sequence>
<evidence type="ECO:0000313" key="5">
    <source>
        <dbReference type="Proteomes" id="UP000244081"/>
    </source>
</evidence>
<comment type="caution">
    <text evidence="4">The sequence shown here is derived from an EMBL/GenBank/DDBJ whole genome shotgun (WGS) entry which is preliminary data.</text>
</comment>
<dbReference type="Pfam" id="PF00460">
    <property type="entry name" value="Flg_bb_rod"/>
    <property type="match status" value="1"/>
</dbReference>
<comment type="subcellular location">
    <subcellularLocation>
        <location evidence="1">Bacterial flagellum basal body</location>
    </subcellularLocation>
</comment>
<accession>A0A2T5V8Q8</accession>
<dbReference type="GO" id="GO:0009425">
    <property type="term" value="C:bacterial-type flagellum basal body"/>
    <property type="evidence" value="ECO:0007669"/>
    <property type="project" value="UniProtKB-SubCell"/>
</dbReference>
<dbReference type="EMBL" id="QAYG01000005">
    <property type="protein sequence ID" value="PTW60145.1"/>
    <property type="molecule type" value="Genomic_DNA"/>
</dbReference>
<evidence type="ECO:0000259" key="3">
    <source>
        <dbReference type="Pfam" id="PF00460"/>
    </source>
</evidence>
<dbReference type="Proteomes" id="UP000244081">
    <property type="component" value="Unassembled WGS sequence"/>
</dbReference>
<keyword evidence="5" id="KW-1185">Reference proteome</keyword>
<reference evidence="4 5" key="1">
    <citation type="submission" date="2018-04" db="EMBL/GenBank/DDBJ databases">
        <title>Genomic Encyclopedia of Archaeal and Bacterial Type Strains, Phase II (KMG-II): from individual species to whole genera.</title>
        <authorList>
            <person name="Goeker M."/>
        </authorList>
    </citation>
    <scope>NUCLEOTIDE SEQUENCE [LARGE SCALE GENOMIC DNA]</scope>
    <source>
        <strain evidence="4 5">DSM 23382</strain>
    </source>
</reference>
<evidence type="ECO:0000256" key="2">
    <source>
        <dbReference type="ARBA" id="ARBA00009677"/>
    </source>
</evidence>
<keyword evidence="4" id="KW-0966">Cell projection</keyword>
<dbReference type="AlphaFoldDB" id="A0A2T5V8Q8"/>
<dbReference type="NCBIfam" id="NF004653">
    <property type="entry name" value="PRK06003.1"/>
    <property type="match status" value="1"/>
</dbReference>
<dbReference type="PROSITE" id="PS00588">
    <property type="entry name" value="FLAGELLA_BB_ROD"/>
    <property type="match status" value="1"/>
</dbReference>
<organism evidence="4 5">
    <name type="scientific">Breoghania corrubedonensis</name>
    <dbReference type="NCBI Taxonomy" id="665038"/>
    <lineage>
        <taxon>Bacteria</taxon>
        <taxon>Pseudomonadati</taxon>
        <taxon>Pseudomonadota</taxon>
        <taxon>Alphaproteobacteria</taxon>
        <taxon>Hyphomicrobiales</taxon>
        <taxon>Stappiaceae</taxon>
        <taxon>Breoghania</taxon>
    </lineage>
</organism>
<evidence type="ECO:0000313" key="4">
    <source>
        <dbReference type="EMBL" id="PTW60145.1"/>
    </source>
</evidence>
<dbReference type="InterPro" id="IPR001444">
    <property type="entry name" value="Flag_bb_rod_N"/>
</dbReference>
<name>A0A2T5V8Q8_9HYPH</name>
<dbReference type="RefSeq" id="WP_107990429.1">
    <property type="nucleotide sequence ID" value="NZ_QAYG01000005.1"/>
</dbReference>
<protein>
    <submittedName>
        <fullName evidence="4">Flagellar basal-body rod protein FlgB</fullName>
    </submittedName>
</protein>
<gene>
    <name evidence="4" type="ORF">C8N35_105148</name>
</gene>
<comment type="similarity">
    <text evidence="2">Belongs to the flagella basal body rod proteins family.</text>
</comment>
<feature type="domain" description="Flagellar basal body rod protein N-terminal" evidence="3">
    <location>
        <begin position="17"/>
        <end position="36"/>
    </location>
</feature>
<keyword evidence="4" id="KW-0282">Flagellum</keyword>
<dbReference type="OrthoDB" id="9788334at2"/>
<dbReference type="InterPro" id="IPR019776">
    <property type="entry name" value="Flagellar_basal_body_rod_CS"/>
</dbReference>
<evidence type="ECO:0000256" key="1">
    <source>
        <dbReference type="ARBA" id="ARBA00004117"/>
    </source>
</evidence>
<keyword evidence="4" id="KW-0969">Cilium</keyword>
<proteinExistence type="inferred from homology"/>